<keyword evidence="3" id="KW-1185">Reference proteome</keyword>
<feature type="region of interest" description="Disordered" evidence="1">
    <location>
        <begin position="1"/>
        <end position="30"/>
    </location>
</feature>
<gene>
    <name evidence="2" type="ORF">B0H17DRAFT_1053255</name>
</gene>
<evidence type="ECO:0000256" key="1">
    <source>
        <dbReference type="SAM" id="MobiDB-lite"/>
    </source>
</evidence>
<dbReference type="AlphaFoldDB" id="A0AAD7GIF3"/>
<sequence length="300" mass="32684">MMVQDPVPYSPAPSQASSDLATPPPASTQKTRAKIHSGILQSSVKGAWTSLELRALHRQVARWKATQQSPQFHYVSSVAGARLDGIRHDLGAQIADVNSRLRRAEGKLVRFPELPSTIPDLDDVGAEMMRYTEELTAWLRCFAPLAVPARPRAPADSLAMDVDVEHPPRPPSLFAQVEALEEKLTDAEQAIQEPDLVSHQNITVCVDRALAAARAPRGDSDQSPGPAKLEATDPGPLADLQRAADELDRTLQVRAEQAALLLAQNERARARLAALEAQRAQRRRLKSAVRAPYPTAPPTL</sequence>
<dbReference type="Proteomes" id="UP001221757">
    <property type="component" value="Unassembled WGS sequence"/>
</dbReference>
<accession>A0AAD7GIF3</accession>
<feature type="region of interest" description="Disordered" evidence="1">
    <location>
        <begin position="281"/>
        <end position="300"/>
    </location>
</feature>
<feature type="region of interest" description="Disordered" evidence="1">
    <location>
        <begin position="215"/>
        <end position="236"/>
    </location>
</feature>
<evidence type="ECO:0000313" key="2">
    <source>
        <dbReference type="EMBL" id="KAJ7696437.1"/>
    </source>
</evidence>
<evidence type="ECO:0000313" key="3">
    <source>
        <dbReference type="Proteomes" id="UP001221757"/>
    </source>
</evidence>
<organism evidence="2 3">
    <name type="scientific">Mycena rosella</name>
    <name type="common">Pink bonnet</name>
    <name type="synonym">Agaricus rosellus</name>
    <dbReference type="NCBI Taxonomy" id="1033263"/>
    <lineage>
        <taxon>Eukaryota</taxon>
        <taxon>Fungi</taxon>
        <taxon>Dikarya</taxon>
        <taxon>Basidiomycota</taxon>
        <taxon>Agaricomycotina</taxon>
        <taxon>Agaricomycetes</taxon>
        <taxon>Agaricomycetidae</taxon>
        <taxon>Agaricales</taxon>
        <taxon>Marasmiineae</taxon>
        <taxon>Mycenaceae</taxon>
        <taxon>Mycena</taxon>
    </lineage>
</organism>
<reference evidence="2" key="1">
    <citation type="submission" date="2023-03" db="EMBL/GenBank/DDBJ databases">
        <title>Massive genome expansion in bonnet fungi (Mycena s.s.) driven by repeated elements and novel gene families across ecological guilds.</title>
        <authorList>
            <consortium name="Lawrence Berkeley National Laboratory"/>
            <person name="Harder C.B."/>
            <person name="Miyauchi S."/>
            <person name="Viragh M."/>
            <person name="Kuo A."/>
            <person name="Thoen E."/>
            <person name="Andreopoulos B."/>
            <person name="Lu D."/>
            <person name="Skrede I."/>
            <person name="Drula E."/>
            <person name="Henrissat B."/>
            <person name="Morin E."/>
            <person name="Kohler A."/>
            <person name="Barry K."/>
            <person name="LaButti K."/>
            <person name="Morin E."/>
            <person name="Salamov A."/>
            <person name="Lipzen A."/>
            <person name="Mereny Z."/>
            <person name="Hegedus B."/>
            <person name="Baldrian P."/>
            <person name="Stursova M."/>
            <person name="Weitz H."/>
            <person name="Taylor A."/>
            <person name="Grigoriev I.V."/>
            <person name="Nagy L.G."/>
            <person name="Martin F."/>
            <person name="Kauserud H."/>
        </authorList>
    </citation>
    <scope>NUCLEOTIDE SEQUENCE</scope>
    <source>
        <strain evidence="2">CBHHK067</strain>
    </source>
</reference>
<name>A0AAD7GIF3_MYCRO</name>
<dbReference type="EMBL" id="JARKIE010000034">
    <property type="protein sequence ID" value="KAJ7696437.1"/>
    <property type="molecule type" value="Genomic_DNA"/>
</dbReference>
<comment type="caution">
    <text evidence="2">The sequence shown here is derived from an EMBL/GenBank/DDBJ whole genome shotgun (WGS) entry which is preliminary data.</text>
</comment>
<protein>
    <submittedName>
        <fullName evidence="2">Uncharacterized protein</fullName>
    </submittedName>
</protein>
<proteinExistence type="predicted"/>